<keyword evidence="2" id="KW-0472">Membrane</keyword>
<name>A5DWS8_LODEL</name>
<organism evidence="3 5">
    <name type="scientific">Lodderomyces elongisporus (strain ATCC 11503 / CBS 2605 / JCM 1781 / NBRC 1676 / NRRL YB-4239)</name>
    <name type="common">Yeast</name>
    <name type="synonym">Saccharomyces elongisporus</name>
    <dbReference type="NCBI Taxonomy" id="379508"/>
    <lineage>
        <taxon>Eukaryota</taxon>
        <taxon>Fungi</taxon>
        <taxon>Dikarya</taxon>
        <taxon>Ascomycota</taxon>
        <taxon>Saccharomycotina</taxon>
        <taxon>Pichiomycetes</taxon>
        <taxon>Debaryomycetaceae</taxon>
        <taxon>Candida/Lodderomyces clade</taxon>
        <taxon>Lodderomyces</taxon>
    </lineage>
</organism>
<sequence length="689" mass="79555">MEVLTRYTSSVATLRQLADSFTIIICLIIGVITMVSANANTRPLLQPLLNILPSLGPQVLHIFINHLPFEWFLNSNITFTVPLNDPSKILANQISQTLTPKHFTTTFRNLDVSILSEFSILDLVSGIQLSDTAPSWIALLWHAITKVVLISINWYNIFHYWSLLTFIFTLFAVLNTIYNLLSSIVKRHFNRRTKKPSKNNQHQVYNFHSRGLSNLIFYTNERVQAKPVKSKTTLFGWIWRTLKFPFRFCFSTLLRYLRISQSNTKPIGTISYTRYRLRNLDFTTRETLLKTLIPQIRYVQFNAAHLYQAIVDAGNRADWSELAEFRSARSKITRRKHLWSFLSFMLRWNVPDTVYDKYCQRSYDKALTLTTPVKTYHELLQLLRELDALPYLRPNFDTVIVQLLRTAFLHKPIHKVIKQIHKETTSYWDFCYVFDSSFYELVPPNIKGKPCRRPPVHHFLRNGLPRCYRDLPTTPTPIAATALKPITHIPDTNHQLIVSTLDLETTPDTAPETLKDIIDENKAQKLEITSSPARPDKHRVNINRTAPFPPNRPLSKTAMAAELAITNSTTGLLGLGTMALTTSHRHSPPCVVFKKPDPRGIVYNSRDINYRHVREYYRESPTLQPLSHELSSAYNQLRIYFATYKWPTIFFDTSWALHIPKNCPLELHKLSNFFSVGCGEGTALSQGTF</sequence>
<reference evidence="3" key="1">
    <citation type="submission" date="2006-07" db="EMBL/GenBank/DDBJ databases">
        <title>The genome sequence of Lodderomyces elongisporus.</title>
        <authorList>
            <consortium name="The Broad Institute Genome Sequencing Platform"/>
            <person name="Birren B."/>
            <person name="Lander E."/>
            <person name="Galagan J."/>
            <person name="Nusbaum C."/>
            <person name="Devon K."/>
            <person name="Cuomo C."/>
            <person name="Jaffe D."/>
            <person name="Butler J."/>
            <person name="Alvarez P."/>
            <person name="Gnerre S."/>
            <person name="Grabherr M."/>
            <person name="Kleber M."/>
            <person name="Mauceli E."/>
            <person name="Brockman W."/>
            <person name="MacCallum I.A."/>
            <person name="Rounsley S."/>
            <person name="Young S."/>
            <person name="LaButti K."/>
            <person name="Pushparaj V."/>
            <person name="DeCaprio D."/>
            <person name="Crawford M."/>
            <person name="Koehrsen M."/>
            <person name="Engels R."/>
            <person name="Montgomery P."/>
            <person name="Pearson M."/>
            <person name="Howarth C."/>
            <person name="Larson L."/>
            <person name="Luoma S."/>
            <person name="White J."/>
            <person name="Kodira C."/>
            <person name="Zeng Q."/>
            <person name="Yandava C."/>
            <person name="Alvarado L."/>
            <person name="O'leary S."/>
            <person name="Kurtzman C."/>
            <person name="Reedy J."/>
            <person name="Heitman J."/>
        </authorList>
    </citation>
    <scope>NUCLEOTIDE SEQUENCE</scope>
    <source>
        <strain evidence="3">NRRL YB-4239</strain>
    </source>
</reference>
<dbReference type="Proteomes" id="UP000001996">
    <property type="component" value="Unassembled WGS sequence"/>
</dbReference>
<feature type="transmembrane region" description="Helical" evidence="2">
    <location>
        <begin position="20"/>
        <end position="39"/>
    </location>
</feature>
<proteinExistence type="predicted"/>
<evidence type="ECO:0000313" key="4">
    <source>
        <dbReference type="EMBL" id="EDK45136.1"/>
    </source>
</evidence>
<dbReference type="HOGENOM" id="CLU_399587_0_0_1"/>
<evidence type="ECO:0000256" key="2">
    <source>
        <dbReference type="SAM" id="Phobius"/>
    </source>
</evidence>
<dbReference type="VEuPathDB" id="FungiDB:LELG_01815"/>
<feature type="region of interest" description="Disordered" evidence="1">
    <location>
        <begin position="532"/>
        <end position="552"/>
    </location>
</feature>
<dbReference type="VEuPathDB" id="FungiDB:LELG_03315"/>
<evidence type="ECO:0000313" key="3">
    <source>
        <dbReference type="EMBL" id="EDK43636.1"/>
    </source>
</evidence>
<accession>A5DWS8</accession>
<evidence type="ECO:0000256" key="1">
    <source>
        <dbReference type="SAM" id="MobiDB-lite"/>
    </source>
</evidence>
<dbReference type="EMBL" id="CH981527">
    <property type="protein sequence ID" value="EDK45136.1"/>
    <property type="molecule type" value="Genomic_DNA"/>
</dbReference>
<reference evidence="3 5" key="2">
    <citation type="journal article" date="2009" name="Nature">
        <title>Evolution of pathogenicity and sexual reproduction in eight Candida genomes.</title>
        <authorList>
            <person name="Butler G."/>
            <person name="Rasmussen M.D."/>
            <person name="Lin M.F."/>
            <person name="Santos M.A."/>
            <person name="Sakthikumar S."/>
            <person name="Munro C.A."/>
            <person name="Rheinbay E."/>
            <person name="Grabherr M."/>
            <person name="Forche A."/>
            <person name="Reedy J.L."/>
            <person name="Agrafioti I."/>
            <person name="Arnaud M.B."/>
            <person name="Bates S."/>
            <person name="Brown A.J."/>
            <person name="Brunke S."/>
            <person name="Costanzo M.C."/>
            <person name="Fitzpatrick D.A."/>
            <person name="de Groot P.W."/>
            <person name="Harris D."/>
            <person name="Hoyer L.L."/>
            <person name="Hube B."/>
            <person name="Klis F.M."/>
            <person name="Kodira C."/>
            <person name="Lennard N."/>
            <person name="Logue M.E."/>
            <person name="Martin R."/>
            <person name="Neiman A.M."/>
            <person name="Nikolaou E."/>
            <person name="Quail M.A."/>
            <person name="Quinn J."/>
            <person name="Santos M.C."/>
            <person name="Schmitzberger F.F."/>
            <person name="Sherlock G."/>
            <person name="Shah P."/>
            <person name="Silverstein K.A."/>
            <person name="Skrzypek M.S."/>
            <person name="Soll D."/>
            <person name="Staggs R."/>
            <person name="Stansfield I."/>
            <person name="Stumpf M.P."/>
            <person name="Sudbery P.E."/>
            <person name="Srikantha T."/>
            <person name="Zeng Q."/>
            <person name="Berman J."/>
            <person name="Berriman M."/>
            <person name="Heitman J."/>
            <person name="Gow N.A."/>
            <person name="Lorenz M.C."/>
            <person name="Birren B.W."/>
            <person name="Kellis M."/>
            <person name="Cuomo C.A."/>
        </authorList>
    </citation>
    <scope>NUCLEOTIDE SEQUENCE [LARGE SCALE GENOMIC DNA]</scope>
    <source>
        <strain evidence="5">ATCC 11503 / BCRC 21390 / CBS 2605 / JCM 1781 / NBRC 1676 / NRRL YB-4239</strain>
        <strain evidence="3">NRRL YB-4239</strain>
    </source>
</reference>
<keyword evidence="5" id="KW-1185">Reference proteome</keyword>
<feature type="transmembrane region" description="Helical" evidence="2">
    <location>
        <begin position="136"/>
        <end position="155"/>
    </location>
</feature>
<keyword evidence="2" id="KW-0812">Transmembrane</keyword>
<evidence type="ECO:0000313" key="5">
    <source>
        <dbReference type="Proteomes" id="UP000001996"/>
    </source>
</evidence>
<keyword evidence="2" id="KW-1133">Transmembrane helix</keyword>
<dbReference type="AlphaFoldDB" id="A5DWS8"/>
<feature type="transmembrane region" description="Helical" evidence="2">
    <location>
        <begin position="161"/>
        <end position="185"/>
    </location>
</feature>
<dbReference type="InParanoid" id="A5DWS8"/>
<protein>
    <submittedName>
        <fullName evidence="3">Uncharacterized protein</fullName>
    </submittedName>
</protein>
<dbReference type="EMBL" id="CH981525">
    <property type="protein sequence ID" value="EDK43636.1"/>
    <property type="molecule type" value="Genomic_DNA"/>
</dbReference>
<gene>
    <name evidence="3" type="ORF">LELG_01815</name>
    <name evidence="4" type="ORF">LELG_03315</name>
</gene>